<protein>
    <submittedName>
        <fullName evidence="1">Uncharacterized protein</fullName>
    </submittedName>
</protein>
<proteinExistence type="predicted"/>
<organism evidence="1">
    <name type="scientific">Arundo donax</name>
    <name type="common">Giant reed</name>
    <name type="synonym">Donax arundinaceus</name>
    <dbReference type="NCBI Taxonomy" id="35708"/>
    <lineage>
        <taxon>Eukaryota</taxon>
        <taxon>Viridiplantae</taxon>
        <taxon>Streptophyta</taxon>
        <taxon>Embryophyta</taxon>
        <taxon>Tracheophyta</taxon>
        <taxon>Spermatophyta</taxon>
        <taxon>Magnoliopsida</taxon>
        <taxon>Liliopsida</taxon>
        <taxon>Poales</taxon>
        <taxon>Poaceae</taxon>
        <taxon>PACMAD clade</taxon>
        <taxon>Arundinoideae</taxon>
        <taxon>Arundineae</taxon>
        <taxon>Arundo</taxon>
    </lineage>
</organism>
<sequence>MYVYYVLWIAASHALHLHETSMHTIIKDL</sequence>
<dbReference type="AlphaFoldDB" id="A0A0A9A6G5"/>
<reference evidence="1" key="1">
    <citation type="submission" date="2014-09" db="EMBL/GenBank/DDBJ databases">
        <authorList>
            <person name="Magalhaes I.L.F."/>
            <person name="Oliveira U."/>
            <person name="Santos F.R."/>
            <person name="Vidigal T.H.D.A."/>
            <person name="Brescovit A.D."/>
            <person name="Santos A.J."/>
        </authorList>
    </citation>
    <scope>NUCLEOTIDE SEQUENCE</scope>
    <source>
        <tissue evidence="1">Shoot tissue taken approximately 20 cm above the soil surface</tissue>
    </source>
</reference>
<reference evidence="1" key="2">
    <citation type="journal article" date="2015" name="Data Brief">
        <title>Shoot transcriptome of the giant reed, Arundo donax.</title>
        <authorList>
            <person name="Barrero R.A."/>
            <person name="Guerrero F.D."/>
            <person name="Moolhuijzen P."/>
            <person name="Goolsby J.A."/>
            <person name="Tidwell J."/>
            <person name="Bellgard S.E."/>
            <person name="Bellgard M.I."/>
        </authorList>
    </citation>
    <scope>NUCLEOTIDE SEQUENCE</scope>
    <source>
        <tissue evidence="1">Shoot tissue taken approximately 20 cm above the soil surface</tissue>
    </source>
</reference>
<name>A0A0A9A6G5_ARUDO</name>
<dbReference type="EMBL" id="GBRH01252362">
    <property type="protein sequence ID" value="JAD45533.1"/>
    <property type="molecule type" value="Transcribed_RNA"/>
</dbReference>
<evidence type="ECO:0000313" key="1">
    <source>
        <dbReference type="EMBL" id="JAD45533.1"/>
    </source>
</evidence>
<accession>A0A0A9A6G5</accession>